<keyword evidence="2" id="KW-1185">Reference proteome</keyword>
<reference evidence="1 2" key="1">
    <citation type="submission" date="2016-10" db="EMBL/GenBank/DDBJ databases">
        <authorList>
            <person name="de Groot N.N."/>
        </authorList>
    </citation>
    <scope>NUCLEOTIDE SEQUENCE [LARGE SCALE GENOMIC DNA]</scope>
    <source>
        <strain evidence="1 2">CGMCC 1.10959</strain>
    </source>
</reference>
<evidence type="ECO:0000313" key="1">
    <source>
        <dbReference type="EMBL" id="SFT50449.1"/>
    </source>
</evidence>
<gene>
    <name evidence="1" type="ORF">SAMN05216236_102241</name>
</gene>
<evidence type="ECO:0008006" key="3">
    <source>
        <dbReference type="Google" id="ProtNLM"/>
    </source>
</evidence>
<proteinExistence type="predicted"/>
<organism evidence="1 2">
    <name type="scientific">Sedimentitalea nanhaiensis</name>
    <dbReference type="NCBI Taxonomy" id="999627"/>
    <lineage>
        <taxon>Bacteria</taxon>
        <taxon>Pseudomonadati</taxon>
        <taxon>Pseudomonadota</taxon>
        <taxon>Alphaproteobacteria</taxon>
        <taxon>Rhodobacterales</taxon>
        <taxon>Paracoccaceae</taxon>
        <taxon>Sedimentitalea</taxon>
    </lineage>
</organism>
<name>A0A1I6YIV6_9RHOB</name>
<protein>
    <recommendedName>
        <fullName evidence="3">YozE SAM-like domain-containing protein</fullName>
    </recommendedName>
</protein>
<dbReference type="OrthoDB" id="7871041at2"/>
<dbReference type="AlphaFoldDB" id="A0A1I6YIV6"/>
<dbReference type="Proteomes" id="UP000182466">
    <property type="component" value="Unassembled WGS sequence"/>
</dbReference>
<accession>A0A1I6YIV6</accession>
<sequence length="78" mass="9025">MTWKNTTDDLAAWFTRLQSRFPYLDDSAMPHATRGRARFEAYLAQTHNLSLTEAHEEVDDFLYIESLIREADDSTEAA</sequence>
<dbReference type="EMBL" id="FPAW01000002">
    <property type="protein sequence ID" value="SFT50449.1"/>
    <property type="molecule type" value="Genomic_DNA"/>
</dbReference>
<dbReference type="RefSeq" id="WP_036049308.1">
    <property type="nucleotide sequence ID" value="NZ_FPAW01000002.1"/>
</dbReference>
<evidence type="ECO:0000313" key="2">
    <source>
        <dbReference type="Proteomes" id="UP000182466"/>
    </source>
</evidence>
<dbReference type="eggNOG" id="ENOG5032RYG">
    <property type="taxonomic scope" value="Bacteria"/>
</dbReference>